<dbReference type="EMBL" id="CM044703">
    <property type="protein sequence ID" value="KAI5671671.1"/>
    <property type="molecule type" value="Genomic_DNA"/>
</dbReference>
<protein>
    <submittedName>
        <fullName evidence="1">Uncharacterized protein</fullName>
    </submittedName>
</protein>
<sequence length="193" mass="21715">MIYSFLRASNPFIKQLSNFSTLKDSSEGEEDEEHGVKASFSQPADDDYEDEDSPGEDDSYDLSDEDTPHIASIDAFQMEITPKGVHRSLRGDVSQTLQLVLTQSGLQQRQRHFPMKRQKIQVEMDKNGAKMKEMEAASIEDRNLPLKNPTSVGRLPLPSTVGLEHSGRNLDRTPLRIVGLDRPHALGLYWCTT</sequence>
<dbReference type="Proteomes" id="UP001060085">
    <property type="component" value="Linkage Group LG03"/>
</dbReference>
<evidence type="ECO:0000313" key="1">
    <source>
        <dbReference type="EMBL" id="KAI5671671.1"/>
    </source>
</evidence>
<name>A0ACC0BG79_CATRO</name>
<reference evidence="2" key="1">
    <citation type="journal article" date="2023" name="Nat. Plants">
        <title>Single-cell RNA sequencing provides a high-resolution roadmap for understanding the multicellular compartmentation of specialized metabolism.</title>
        <authorList>
            <person name="Sun S."/>
            <person name="Shen X."/>
            <person name="Li Y."/>
            <person name="Li Y."/>
            <person name="Wang S."/>
            <person name="Li R."/>
            <person name="Zhang H."/>
            <person name="Shen G."/>
            <person name="Guo B."/>
            <person name="Wei J."/>
            <person name="Xu J."/>
            <person name="St-Pierre B."/>
            <person name="Chen S."/>
            <person name="Sun C."/>
        </authorList>
    </citation>
    <scope>NUCLEOTIDE SEQUENCE [LARGE SCALE GENOMIC DNA]</scope>
</reference>
<keyword evidence="2" id="KW-1185">Reference proteome</keyword>
<organism evidence="1 2">
    <name type="scientific">Catharanthus roseus</name>
    <name type="common">Madagascar periwinkle</name>
    <name type="synonym">Vinca rosea</name>
    <dbReference type="NCBI Taxonomy" id="4058"/>
    <lineage>
        <taxon>Eukaryota</taxon>
        <taxon>Viridiplantae</taxon>
        <taxon>Streptophyta</taxon>
        <taxon>Embryophyta</taxon>
        <taxon>Tracheophyta</taxon>
        <taxon>Spermatophyta</taxon>
        <taxon>Magnoliopsida</taxon>
        <taxon>eudicotyledons</taxon>
        <taxon>Gunneridae</taxon>
        <taxon>Pentapetalae</taxon>
        <taxon>asterids</taxon>
        <taxon>lamiids</taxon>
        <taxon>Gentianales</taxon>
        <taxon>Apocynaceae</taxon>
        <taxon>Rauvolfioideae</taxon>
        <taxon>Vinceae</taxon>
        <taxon>Catharanthinae</taxon>
        <taxon>Catharanthus</taxon>
    </lineage>
</organism>
<proteinExistence type="predicted"/>
<evidence type="ECO:0000313" key="2">
    <source>
        <dbReference type="Proteomes" id="UP001060085"/>
    </source>
</evidence>
<accession>A0ACC0BG79</accession>
<comment type="caution">
    <text evidence="1">The sequence shown here is derived from an EMBL/GenBank/DDBJ whole genome shotgun (WGS) entry which is preliminary data.</text>
</comment>
<gene>
    <name evidence="1" type="ORF">M9H77_12035</name>
</gene>